<feature type="region of interest" description="Disordered" evidence="1">
    <location>
        <begin position="31"/>
        <end position="55"/>
    </location>
</feature>
<dbReference type="Proteomes" id="UP000765509">
    <property type="component" value="Unassembled WGS sequence"/>
</dbReference>
<evidence type="ECO:0000313" key="3">
    <source>
        <dbReference type="Proteomes" id="UP000765509"/>
    </source>
</evidence>
<dbReference type="AlphaFoldDB" id="A0A9Q3F4L5"/>
<organism evidence="2 3">
    <name type="scientific">Austropuccinia psidii MF-1</name>
    <dbReference type="NCBI Taxonomy" id="1389203"/>
    <lineage>
        <taxon>Eukaryota</taxon>
        <taxon>Fungi</taxon>
        <taxon>Dikarya</taxon>
        <taxon>Basidiomycota</taxon>
        <taxon>Pucciniomycotina</taxon>
        <taxon>Pucciniomycetes</taxon>
        <taxon>Pucciniales</taxon>
        <taxon>Sphaerophragmiaceae</taxon>
        <taxon>Austropuccinia</taxon>
    </lineage>
</organism>
<accession>A0A9Q3F4L5</accession>
<protein>
    <submittedName>
        <fullName evidence="2">Uncharacterized protein</fullName>
    </submittedName>
</protein>
<dbReference type="EMBL" id="AVOT02038783">
    <property type="protein sequence ID" value="MBW0533716.1"/>
    <property type="molecule type" value="Genomic_DNA"/>
</dbReference>
<evidence type="ECO:0000256" key="1">
    <source>
        <dbReference type="SAM" id="MobiDB-lite"/>
    </source>
</evidence>
<reference evidence="2" key="1">
    <citation type="submission" date="2021-03" db="EMBL/GenBank/DDBJ databases">
        <title>Draft genome sequence of rust myrtle Austropuccinia psidii MF-1, a brazilian biotype.</title>
        <authorList>
            <person name="Quecine M.C."/>
            <person name="Pachon D.M.R."/>
            <person name="Bonatelli M.L."/>
            <person name="Correr F.H."/>
            <person name="Franceschini L.M."/>
            <person name="Leite T.F."/>
            <person name="Margarido G.R.A."/>
            <person name="Almeida C.A."/>
            <person name="Ferrarezi J.A."/>
            <person name="Labate C.A."/>
        </authorList>
    </citation>
    <scope>NUCLEOTIDE SEQUENCE</scope>
    <source>
        <strain evidence="2">MF-1</strain>
    </source>
</reference>
<proteinExistence type="predicted"/>
<name>A0A9Q3F4L5_9BASI</name>
<keyword evidence="3" id="KW-1185">Reference proteome</keyword>
<sequence length="86" mass="9828">MTSAELIVTSRRVDHHIFGELIITSGERRSFHMERSTAPGGTIKSDGPKKQEHRTKATKLQIINRKWPCVIHLAQNIDVLNKKRTI</sequence>
<comment type="caution">
    <text evidence="2">The sequence shown here is derived from an EMBL/GenBank/DDBJ whole genome shotgun (WGS) entry which is preliminary data.</text>
</comment>
<gene>
    <name evidence="2" type="ORF">O181_073431</name>
</gene>
<evidence type="ECO:0000313" key="2">
    <source>
        <dbReference type="EMBL" id="MBW0533716.1"/>
    </source>
</evidence>